<dbReference type="EMBL" id="AAMT01000008">
    <property type="protein sequence ID" value="EAQ12499.1"/>
    <property type="molecule type" value="Genomic_DNA"/>
</dbReference>
<sequence>MKAAVARSPSRRCLAPRIAPVQKALALKGEIQARIKRIAVWRPDAA</sequence>
<reference evidence="1 2" key="1">
    <citation type="journal article" date="2010" name="J. Bacteriol.">
        <title>Genome sequences of Pelagibaca bermudensis HTCC2601T and Maritimibacter alkaliphilus HTCC2654T, the type strains of two marine Roseobacter genera.</title>
        <authorList>
            <person name="Thrash J.C."/>
            <person name="Cho J.C."/>
            <person name="Ferriera S."/>
            <person name="Johnson J."/>
            <person name="Vergin K.L."/>
            <person name="Giovannoni S.J."/>
        </authorList>
    </citation>
    <scope>NUCLEOTIDE SEQUENCE [LARGE SCALE GENOMIC DNA]</scope>
    <source>
        <strain evidence="1 2">HTCC2654</strain>
    </source>
</reference>
<evidence type="ECO:0000313" key="2">
    <source>
        <dbReference type="Proteomes" id="UP000002931"/>
    </source>
</evidence>
<proteinExistence type="predicted"/>
<organism evidence="1 2">
    <name type="scientific">Maritimibacter alkaliphilus HTCC2654</name>
    <dbReference type="NCBI Taxonomy" id="314271"/>
    <lineage>
        <taxon>Bacteria</taxon>
        <taxon>Pseudomonadati</taxon>
        <taxon>Pseudomonadota</taxon>
        <taxon>Alphaproteobacteria</taxon>
        <taxon>Rhodobacterales</taxon>
        <taxon>Roseobacteraceae</taxon>
        <taxon>Maritimibacter</taxon>
    </lineage>
</organism>
<evidence type="ECO:0000313" key="1">
    <source>
        <dbReference type="EMBL" id="EAQ12499.1"/>
    </source>
</evidence>
<dbReference type="AlphaFoldDB" id="A3VGU4"/>
<dbReference type="STRING" id="314271.RB2654_14475"/>
<dbReference type="Proteomes" id="UP000002931">
    <property type="component" value="Unassembled WGS sequence"/>
</dbReference>
<comment type="caution">
    <text evidence="1">The sequence shown here is derived from an EMBL/GenBank/DDBJ whole genome shotgun (WGS) entry which is preliminary data.</text>
</comment>
<keyword evidence="2" id="KW-1185">Reference proteome</keyword>
<protein>
    <submittedName>
        <fullName evidence="1">Uncharacterized protein</fullName>
    </submittedName>
</protein>
<accession>A3VGU4</accession>
<gene>
    <name evidence="1" type="ORF">RB2654_14475</name>
</gene>
<dbReference type="HOGENOM" id="CLU_3185563_0_0_5"/>
<name>A3VGU4_9RHOB</name>